<keyword evidence="1" id="KW-1185">Reference proteome</keyword>
<dbReference type="PANTHER" id="PTHR31531:SF2">
    <property type="entry name" value="E3 UBIQUITIN-PROTEIN LIGASE E3D"/>
    <property type="match status" value="1"/>
</dbReference>
<dbReference type="GO" id="GO:0031624">
    <property type="term" value="F:ubiquitin conjugating enzyme binding"/>
    <property type="evidence" value="ECO:0007669"/>
    <property type="project" value="TreeGrafter"/>
</dbReference>
<dbReference type="PANTHER" id="PTHR31531">
    <property type="entry name" value="E3 UBIQUITIN-PROTEIN LIGASE E3D FAMILY MEMBER"/>
    <property type="match status" value="1"/>
</dbReference>
<name>A0A6J3MCK1_9PEZI</name>
<dbReference type="RefSeq" id="XP_033462787.1">
    <property type="nucleotide sequence ID" value="XM_033603846.1"/>
</dbReference>
<sequence>MVLHIYAEHLVHIRTLSIQASLTSLSNSSTKASICADSKTILLTHTGENARLVLPACVPASLVDTELRISQDTSKDLNFRIPLGDLVNGPSDSEQPKHFIPGDDDSTAPWSARALNSNVQISCSQCQTIVTERGSIKLWKDLPSENWAEMMDFWHCHRPHVPHDAQSALKKGYAADSKLALLPSVGMVDRSHFVLHPDDCRNLEVGHLIYSRSVAGKLYVCVSGSALFLPSPFAKQTVMGTKEPALPDFHVTLEGSVGIQMPQSDGIKEAHIQCQPLRLVCHSNTLVP</sequence>
<dbReference type="GO" id="GO:0030332">
    <property type="term" value="F:cyclin binding"/>
    <property type="evidence" value="ECO:0007669"/>
    <property type="project" value="TreeGrafter"/>
</dbReference>
<dbReference type="GO" id="GO:0000151">
    <property type="term" value="C:ubiquitin ligase complex"/>
    <property type="evidence" value="ECO:0007669"/>
    <property type="project" value="TreeGrafter"/>
</dbReference>
<reference evidence="2" key="3">
    <citation type="submission" date="2025-08" db="UniProtKB">
        <authorList>
            <consortium name="RefSeq"/>
        </authorList>
    </citation>
    <scope>IDENTIFICATION</scope>
    <source>
        <strain evidence="2">CBS 342.82</strain>
    </source>
</reference>
<evidence type="ECO:0000313" key="2">
    <source>
        <dbReference type="RefSeq" id="XP_033462787.1"/>
    </source>
</evidence>
<dbReference type="GeneID" id="54361646"/>
<dbReference type="GO" id="GO:0005829">
    <property type="term" value="C:cytosol"/>
    <property type="evidence" value="ECO:0007669"/>
    <property type="project" value="TreeGrafter"/>
</dbReference>
<dbReference type="GO" id="GO:0005634">
    <property type="term" value="C:nucleus"/>
    <property type="evidence" value="ECO:0007669"/>
    <property type="project" value="TreeGrafter"/>
</dbReference>
<reference evidence="2" key="2">
    <citation type="submission" date="2020-04" db="EMBL/GenBank/DDBJ databases">
        <authorList>
            <consortium name="NCBI Genome Project"/>
        </authorList>
    </citation>
    <scope>NUCLEOTIDE SEQUENCE</scope>
    <source>
        <strain evidence="2">CBS 342.82</strain>
    </source>
</reference>
<protein>
    <recommendedName>
        <fullName evidence="3">Ubiquitin-conjugating enzyme E2C-binding protein</fullName>
    </recommendedName>
</protein>
<organism evidence="2">
    <name type="scientific">Dissoconium aciculare CBS 342.82</name>
    <dbReference type="NCBI Taxonomy" id="1314786"/>
    <lineage>
        <taxon>Eukaryota</taxon>
        <taxon>Fungi</taxon>
        <taxon>Dikarya</taxon>
        <taxon>Ascomycota</taxon>
        <taxon>Pezizomycotina</taxon>
        <taxon>Dothideomycetes</taxon>
        <taxon>Dothideomycetidae</taxon>
        <taxon>Mycosphaerellales</taxon>
        <taxon>Dissoconiaceae</taxon>
        <taxon>Dissoconium</taxon>
    </lineage>
</organism>
<dbReference type="GO" id="GO:0061630">
    <property type="term" value="F:ubiquitin protein ligase activity"/>
    <property type="evidence" value="ECO:0007669"/>
    <property type="project" value="TreeGrafter"/>
</dbReference>
<dbReference type="AlphaFoldDB" id="A0A6J3MCK1"/>
<dbReference type="Pfam" id="PF09814">
    <property type="entry name" value="HECT_2"/>
    <property type="match status" value="1"/>
</dbReference>
<dbReference type="OrthoDB" id="386949at2759"/>
<dbReference type="GO" id="GO:0043161">
    <property type="term" value="P:proteasome-mediated ubiquitin-dependent protein catabolic process"/>
    <property type="evidence" value="ECO:0007669"/>
    <property type="project" value="TreeGrafter"/>
</dbReference>
<evidence type="ECO:0000313" key="1">
    <source>
        <dbReference type="Proteomes" id="UP000504637"/>
    </source>
</evidence>
<reference evidence="2" key="1">
    <citation type="submission" date="2020-01" db="EMBL/GenBank/DDBJ databases">
        <authorList>
            <consortium name="DOE Joint Genome Institute"/>
            <person name="Haridas S."/>
            <person name="Albert R."/>
            <person name="Binder M."/>
            <person name="Bloem J."/>
            <person name="Labutti K."/>
            <person name="Salamov A."/>
            <person name="Andreopoulos B."/>
            <person name="Baker S.E."/>
            <person name="Barry K."/>
            <person name="Bills G."/>
            <person name="Bluhm B.H."/>
            <person name="Cannon C."/>
            <person name="Castanera R."/>
            <person name="Culley D.E."/>
            <person name="Daum C."/>
            <person name="Ezra D."/>
            <person name="Gonzalez J.B."/>
            <person name="Henrissat B."/>
            <person name="Kuo A."/>
            <person name="Liang C."/>
            <person name="Lipzen A."/>
            <person name="Lutzoni F."/>
            <person name="Magnuson J."/>
            <person name="Mondo S."/>
            <person name="Nolan M."/>
            <person name="Ohm R."/>
            <person name="Pangilinan J."/>
            <person name="Park H.-J."/>
            <person name="Ramirez L."/>
            <person name="Alfaro M."/>
            <person name="Sun H."/>
            <person name="Tritt A."/>
            <person name="Yoshinaga Y."/>
            <person name="Zwiers L.-H."/>
            <person name="Turgeon B.G."/>
            <person name="Goodwin S.B."/>
            <person name="Spatafora J.W."/>
            <person name="Crous P.W."/>
            <person name="Grigoriev I.V."/>
        </authorList>
    </citation>
    <scope>NUCLEOTIDE SEQUENCE</scope>
    <source>
        <strain evidence="2">CBS 342.82</strain>
    </source>
</reference>
<accession>A0A6J3MCK1</accession>
<gene>
    <name evidence="2" type="ORF">K489DRAFT_376135</name>
</gene>
<dbReference type="GO" id="GO:0000209">
    <property type="term" value="P:protein polyubiquitination"/>
    <property type="evidence" value="ECO:0007669"/>
    <property type="project" value="TreeGrafter"/>
</dbReference>
<dbReference type="GO" id="GO:0006513">
    <property type="term" value="P:protein monoubiquitination"/>
    <property type="evidence" value="ECO:0007669"/>
    <property type="project" value="TreeGrafter"/>
</dbReference>
<evidence type="ECO:0008006" key="3">
    <source>
        <dbReference type="Google" id="ProtNLM"/>
    </source>
</evidence>
<dbReference type="Proteomes" id="UP000504637">
    <property type="component" value="Unplaced"/>
</dbReference>
<proteinExistence type="predicted"/>
<dbReference type="InterPro" id="IPR019193">
    <property type="entry name" value="UBQ-conj_enz_E2-bd_prot"/>
</dbReference>
<dbReference type="GO" id="GO:0051865">
    <property type="term" value="P:protein autoubiquitination"/>
    <property type="evidence" value="ECO:0007669"/>
    <property type="project" value="TreeGrafter"/>
</dbReference>